<reference evidence="1" key="1">
    <citation type="submission" date="2018-11" db="EMBL/GenBank/DDBJ databases">
        <authorList>
            <consortium name="Pathogen Informatics"/>
        </authorList>
    </citation>
    <scope>NUCLEOTIDE SEQUENCE</scope>
</reference>
<evidence type="ECO:0000313" key="1">
    <source>
        <dbReference type="EMBL" id="VEL22948.1"/>
    </source>
</evidence>
<dbReference type="AlphaFoldDB" id="A0A448WXP2"/>
<proteinExistence type="predicted"/>
<sequence length="68" mass="7757">MLFARPSSNTVGHTDYVTIHTGALFTWMTIEAAWKRKLMLLVNLIQRSNCTAPLYRIFILSADHSDMS</sequence>
<dbReference type="Proteomes" id="UP000784294">
    <property type="component" value="Unassembled WGS sequence"/>
</dbReference>
<name>A0A448WXP2_9PLAT</name>
<evidence type="ECO:0000313" key="2">
    <source>
        <dbReference type="Proteomes" id="UP000784294"/>
    </source>
</evidence>
<protein>
    <submittedName>
        <fullName evidence="1">Uncharacterized protein</fullName>
    </submittedName>
</protein>
<gene>
    <name evidence="1" type="ORF">PXEA_LOCUS16388</name>
</gene>
<comment type="caution">
    <text evidence="1">The sequence shown here is derived from an EMBL/GenBank/DDBJ whole genome shotgun (WGS) entry which is preliminary data.</text>
</comment>
<accession>A0A448WXP2</accession>
<dbReference type="EMBL" id="CAAALY010059253">
    <property type="protein sequence ID" value="VEL22948.1"/>
    <property type="molecule type" value="Genomic_DNA"/>
</dbReference>
<keyword evidence="2" id="KW-1185">Reference proteome</keyword>
<organism evidence="1 2">
    <name type="scientific">Protopolystoma xenopodis</name>
    <dbReference type="NCBI Taxonomy" id="117903"/>
    <lineage>
        <taxon>Eukaryota</taxon>
        <taxon>Metazoa</taxon>
        <taxon>Spiralia</taxon>
        <taxon>Lophotrochozoa</taxon>
        <taxon>Platyhelminthes</taxon>
        <taxon>Monogenea</taxon>
        <taxon>Polyopisthocotylea</taxon>
        <taxon>Polystomatidea</taxon>
        <taxon>Polystomatidae</taxon>
        <taxon>Protopolystoma</taxon>
    </lineage>
</organism>